<sequence>MSASSNNKGSFFVWFECRLKLNYSGKAVIHTYSSFQDPDVPVASTSTSSPPRKRRRYNNLFLDLEAVADDDEDDSDGEEGQDEFINNAYEDLTTIHDPLPIQEDGSNF</sequence>
<evidence type="ECO:0000256" key="1">
    <source>
        <dbReference type="SAM" id="MobiDB-lite"/>
    </source>
</evidence>
<reference evidence="2 3" key="1">
    <citation type="submission" date="2022-09" db="EMBL/GenBank/DDBJ databases">
        <authorList>
            <person name="Palmer J.M."/>
        </authorList>
    </citation>
    <scope>NUCLEOTIDE SEQUENCE [LARGE SCALE GENOMIC DNA]</scope>
    <source>
        <strain evidence="2 3">DSM 7382</strain>
    </source>
</reference>
<organism evidence="2 3">
    <name type="scientific">Cerrena zonata</name>
    <dbReference type="NCBI Taxonomy" id="2478898"/>
    <lineage>
        <taxon>Eukaryota</taxon>
        <taxon>Fungi</taxon>
        <taxon>Dikarya</taxon>
        <taxon>Basidiomycota</taxon>
        <taxon>Agaricomycotina</taxon>
        <taxon>Agaricomycetes</taxon>
        <taxon>Polyporales</taxon>
        <taxon>Cerrenaceae</taxon>
        <taxon>Cerrena</taxon>
    </lineage>
</organism>
<name>A0AAW0GTQ3_9APHY</name>
<dbReference type="AlphaFoldDB" id="A0AAW0GTQ3"/>
<evidence type="ECO:0000313" key="2">
    <source>
        <dbReference type="EMBL" id="KAK7692695.1"/>
    </source>
</evidence>
<feature type="region of interest" description="Disordered" evidence="1">
    <location>
        <begin position="67"/>
        <end position="108"/>
    </location>
</feature>
<keyword evidence="3" id="KW-1185">Reference proteome</keyword>
<dbReference type="EMBL" id="JASBNA010000004">
    <property type="protein sequence ID" value="KAK7692695.1"/>
    <property type="molecule type" value="Genomic_DNA"/>
</dbReference>
<comment type="caution">
    <text evidence="2">The sequence shown here is derived from an EMBL/GenBank/DDBJ whole genome shotgun (WGS) entry which is preliminary data.</text>
</comment>
<protein>
    <submittedName>
        <fullName evidence="2">Uncharacterized protein</fullName>
    </submittedName>
</protein>
<accession>A0AAW0GTQ3</accession>
<gene>
    <name evidence="2" type="ORF">QCA50_004328</name>
</gene>
<dbReference type="Proteomes" id="UP001385951">
    <property type="component" value="Unassembled WGS sequence"/>
</dbReference>
<feature type="compositionally biased region" description="Acidic residues" evidence="1">
    <location>
        <begin position="67"/>
        <end position="82"/>
    </location>
</feature>
<evidence type="ECO:0000313" key="3">
    <source>
        <dbReference type="Proteomes" id="UP001385951"/>
    </source>
</evidence>
<proteinExistence type="predicted"/>